<gene>
    <name evidence="1" type="ORF">H8S33_09625</name>
</gene>
<accession>A0A923L5Y4</accession>
<dbReference type="RefSeq" id="WP_186869780.1">
    <property type="nucleotide sequence ID" value="NZ_JACOOL010000006.1"/>
</dbReference>
<keyword evidence="2" id="KW-1185">Reference proteome</keyword>
<dbReference type="Pfam" id="PF10673">
    <property type="entry name" value="DUF2487"/>
    <property type="match status" value="1"/>
</dbReference>
<comment type="caution">
    <text evidence="1">The sequence shown here is derived from an EMBL/GenBank/DDBJ whole genome shotgun (WGS) entry which is preliminary data.</text>
</comment>
<name>A0A923L5Y4_9BACI</name>
<evidence type="ECO:0000313" key="2">
    <source>
        <dbReference type="Proteomes" id="UP000637359"/>
    </source>
</evidence>
<organism evidence="1 2">
    <name type="scientific">Ornithinibacillus hominis</name>
    <dbReference type="NCBI Taxonomy" id="2763055"/>
    <lineage>
        <taxon>Bacteria</taxon>
        <taxon>Bacillati</taxon>
        <taxon>Bacillota</taxon>
        <taxon>Bacilli</taxon>
        <taxon>Bacillales</taxon>
        <taxon>Bacillaceae</taxon>
        <taxon>Ornithinibacillus</taxon>
    </lineage>
</organism>
<sequence>MQWTKKDMELYVGSKEYIDTAIIPIIPFQVSQEASFGKSTSKRESLSIFATEIEKELSGRVLLIPNYYYLEFGNKEQEAKRLNEWCEEIKKQPFEHVFILTFDASWKRYEKNLEANLLWVPGVQVDETNSANMLQLIRGQVPDVIDLIRSYW</sequence>
<protein>
    <submittedName>
        <fullName evidence="1">DUF2487 family protein</fullName>
    </submittedName>
</protein>
<evidence type="ECO:0000313" key="1">
    <source>
        <dbReference type="EMBL" id="MBC5637064.1"/>
    </source>
</evidence>
<proteinExistence type="predicted"/>
<dbReference type="InterPro" id="IPR019615">
    <property type="entry name" value="DUF2487"/>
</dbReference>
<reference evidence="1" key="1">
    <citation type="submission" date="2020-08" db="EMBL/GenBank/DDBJ databases">
        <title>Genome public.</title>
        <authorList>
            <person name="Liu C."/>
            <person name="Sun Q."/>
        </authorList>
    </citation>
    <scope>NUCLEOTIDE SEQUENCE</scope>
    <source>
        <strain evidence="1">BX22</strain>
    </source>
</reference>
<dbReference type="EMBL" id="JACOOL010000006">
    <property type="protein sequence ID" value="MBC5637064.1"/>
    <property type="molecule type" value="Genomic_DNA"/>
</dbReference>
<dbReference type="Proteomes" id="UP000637359">
    <property type="component" value="Unassembled WGS sequence"/>
</dbReference>
<dbReference type="AlphaFoldDB" id="A0A923L5Y4"/>